<dbReference type="Pfam" id="PF02709">
    <property type="entry name" value="Glyco_transf_7C"/>
    <property type="match status" value="1"/>
</dbReference>
<dbReference type="OrthoDB" id="6653642at2"/>
<evidence type="ECO:0000256" key="1">
    <source>
        <dbReference type="ARBA" id="ARBA00006739"/>
    </source>
</evidence>
<name>A0A0P0Z4R2_9HYPH</name>
<evidence type="ECO:0000313" key="6">
    <source>
        <dbReference type="EMBL" id="BAT28822.1"/>
    </source>
</evidence>
<dbReference type="PANTHER" id="PTHR43179:SF12">
    <property type="entry name" value="GALACTOFURANOSYLTRANSFERASE GLFT2"/>
    <property type="match status" value="1"/>
</dbReference>
<protein>
    <submittedName>
        <fullName evidence="6">Sugar transferase</fullName>
    </submittedName>
</protein>
<dbReference type="GO" id="GO:0016757">
    <property type="term" value="F:glycosyltransferase activity"/>
    <property type="evidence" value="ECO:0007669"/>
    <property type="project" value="UniProtKB-KW"/>
</dbReference>
<keyword evidence="3 6" id="KW-0808">Transferase</keyword>
<dbReference type="RefSeq" id="WP_062229157.1">
    <property type="nucleotide sequence ID" value="NZ_BBWR01000018.1"/>
</dbReference>
<dbReference type="InterPro" id="IPR029044">
    <property type="entry name" value="Nucleotide-diphossugar_trans"/>
</dbReference>
<dbReference type="InterPro" id="IPR001173">
    <property type="entry name" value="Glyco_trans_2-like"/>
</dbReference>
<feature type="domain" description="Galactosyltransferase C-terminal" evidence="5">
    <location>
        <begin position="153"/>
        <end position="213"/>
    </location>
</feature>
<comment type="similarity">
    <text evidence="1">Belongs to the glycosyltransferase 2 family.</text>
</comment>
<dbReference type="EMBL" id="LC066377">
    <property type="protein sequence ID" value="BAT28822.1"/>
    <property type="molecule type" value="Genomic_DNA"/>
</dbReference>
<dbReference type="CDD" id="cd00761">
    <property type="entry name" value="Glyco_tranf_GTA_type"/>
    <property type="match status" value="1"/>
</dbReference>
<reference evidence="6" key="1">
    <citation type="journal article" date="2015" name="Proc. Natl. Acad. Sci. U.S.A.">
        <title>Bacterial clade with the ribosomal RNA operon on a small plasmid rather than the chromosome.</title>
        <authorList>
            <person name="Anda M."/>
            <person name="Ohtsubo Y."/>
            <person name="Okubo T."/>
            <person name="Sugawara M."/>
            <person name="Nagata Y."/>
            <person name="Tsuda M."/>
            <person name="Minamisawa K."/>
            <person name="Mitsui H."/>
        </authorList>
    </citation>
    <scope>NUCLEOTIDE SEQUENCE</scope>
    <source>
        <strain evidence="6">JCM 14755</strain>
    </source>
</reference>
<dbReference type="Gene3D" id="3.90.550.10">
    <property type="entry name" value="Spore Coat Polysaccharide Biosynthesis Protein SpsA, Chain A"/>
    <property type="match status" value="1"/>
</dbReference>
<evidence type="ECO:0000259" key="5">
    <source>
        <dbReference type="Pfam" id="PF02709"/>
    </source>
</evidence>
<dbReference type="AlphaFoldDB" id="A0A0P0Z4R2"/>
<evidence type="ECO:0000256" key="2">
    <source>
        <dbReference type="ARBA" id="ARBA00022676"/>
    </source>
</evidence>
<sequence>MQGSVLTLVRGRDGHLRNLMRSLQAQTVRPLELIIAYMQDAPVHDLPDPGCPVREIIVDGEPMPLARARNAAAAAAAGEVLIFLDVDCIASPGLTGAYLDAASAARGLFLGEVLYLPGGAVGDALDYGRLDRLGQRHPAKPDMPATGLRAEEDSGELWGLSFALAASEWAALGGMDEAFTGYGAEETDFAARVGAAGLPVYWTAGARAYHQHHPVHIPPLHHFDHILRNAALYRERHGRWCMDYWLGQFAQAGLIDWSLDAEAIGVRRRPTADEVAAARQPDHILYS</sequence>
<evidence type="ECO:0000256" key="3">
    <source>
        <dbReference type="ARBA" id="ARBA00022679"/>
    </source>
</evidence>
<organism evidence="6">
    <name type="scientific">Aureimonas frigidaquae</name>
    <dbReference type="NCBI Taxonomy" id="424757"/>
    <lineage>
        <taxon>Bacteria</taxon>
        <taxon>Pseudomonadati</taxon>
        <taxon>Pseudomonadota</taxon>
        <taxon>Alphaproteobacteria</taxon>
        <taxon>Hyphomicrobiales</taxon>
        <taxon>Aurantimonadaceae</taxon>
        <taxon>Aureimonas</taxon>
    </lineage>
</organism>
<proteinExistence type="inferred from homology"/>
<dbReference type="PANTHER" id="PTHR43179">
    <property type="entry name" value="RHAMNOSYLTRANSFERASE WBBL"/>
    <property type="match status" value="1"/>
</dbReference>
<dbReference type="InterPro" id="IPR027791">
    <property type="entry name" value="Galactosyl_T_C"/>
</dbReference>
<dbReference type="SUPFAM" id="SSF53448">
    <property type="entry name" value="Nucleotide-diphospho-sugar transferases"/>
    <property type="match status" value="1"/>
</dbReference>
<dbReference type="Pfam" id="PF00535">
    <property type="entry name" value="Glycos_transf_2"/>
    <property type="match status" value="1"/>
</dbReference>
<evidence type="ECO:0000259" key="4">
    <source>
        <dbReference type="Pfam" id="PF00535"/>
    </source>
</evidence>
<feature type="domain" description="Glycosyltransferase 2-like" evidence="4">
    <location>
        <begin position="62"/>
        <end position="101"/>
    </location>
</feature>
<accession>A0A0P0Z4R2</accession>
<keyword evidence="2" id="KW-0328">Glycosyltransferase</keyword>